<evidence type="ECO:0008006" key="3">
    <source>
        <dbReference type="Google" id="ProtNLM"/>
    </source>
</evidence>
<organism evidence="1">
    <name type="scientific">Solanum lycopersicum</name>
    <name type="common">Tomato</name>
    <name type="synonym">Lycopersicon esculentum</name>
    <dbReference type="NCBI Taxonomy" id="4081"/>
    <lineage>
        <taxon>Eukaryota</taxon>
        <taxon>Viridiplantae</taxon>
        <taxon>Streptophyta</taxon>
        <taxon>Embryophyta</taxon>
        <taxon>Tracheophyta</taxon>
        <taxon>Spermatophyta</taxon>
        <taxon>Magnoliopsida</taxon>
        <taxon>eudicotyledons</taxon>
        <taxon>Gunneridae</taxon>
        <taxon>Pentapetalae</taxon>
        <taxon>asterids</taxon>
        <taxon>lamiids</taxon>
        <taxon>Solanales</taxon>
        <taxon>Solanaceae</taxon>
        <taxon>Solanoideae</taxon>
        <taxon>Solaneae</taxon>
        <taxon>Solanum</taxon>
        <taxon>Solanum subgen. Lycopersicon</taxon>
    </lineage>
</organism>
<dbReference type="PaxDb" id="4081-Solyc03g044940.1.1"/>
<keyword evidence="2" id="KW-1185">Reference proteome</keyword>
<dbReference type="AlphaFoldDB" id="A0A3Q7FH25"/>
<proteinExistence type="predicted"/>
<evidence type="ECO:0000313" key="1">
    <source>
        <dbReference type="EnsemblPlants" id="Solyc03g044935.1.1"/>
    </source>
</evidence>
<sequence>MVLGALDGTYIHIRVPSVYKPRYRTRKGDIATNVIIIYVMEDIQMEKVFFHLTEDIDID</sequence>
<accession>A0A3Q7FH25</accession>
<reference evidence="1" key="2">
    <citation type="submission" date="2019-01" db="UniProtKB">
        <authorList>
            <consortium name="EnsemblPlants"/>
        </authorList>
    </citation>
    <scope>IDENTIFICATION</scope>
    <source>
        <strain evidence="1">cv. Heinz 1706</strain>
    </source>
</reference>
<protein>
    <recommendedName>
        <fullName evidence="3">DDE Tnp4 domain-containing protein</fullName>
    </recommendedName>
</protein>
<dbReference type="InParanoid" id="A0A3Q7FH25"/>
<dbReference type="Gramene" id="Solyc03g044935.1.1">
    <property type="protein sequence ID" value="Solyc03g044935.1.1"/>
    <property type="gene ID" value="Solyc03g044935.1"/>
</dbReference>
<reference evidence="1" key="1">
    <citation type="journal article" date="2012" name="Nature">
        <title>The tomato genome sequence provides insights into fleshy fruit evolution.</title>
        <authorList>
            <consortium name="Tomato Genome Consortium"/>
        </authorList>
    </citation>
    <scope>NUCLEOTIDE SEQUENCE [LARGE SCALE GENOMIC DNA]</scope>
    <source>
        <strain evidence="1">cv. Heinz 1706</strain>
    </source>
</reference>
<dbReference type="Proteomes" id="UP000004994">
    <property type="component" value="Chromosome 3"/>
</dbReference>
<evidence type="ECO:0000313" key="2">
    <source>
        <dbReference type="Proteomes" id="UP000004994"/>
    </source>
</evidence>
<name>A0A3Q7FH25_SOLLC</name>
<dbReference type="EnsemblPlants" id="Solyc03g044935.1.1">
    <property type="protein sequence ID" value="Solyc03g044935.1.1"/>
    <property type="gene ID" value="Solyc03g044935.1"/>
</dbReference>